<comment type="caution">
    <text evidence="2">The sequence shown here is derived from an EMBL/GenBank/DDBJ whole genome shotgun (WGS) entry which is preliminary data.</text>
</comment>
<proteinExistence type="predicted"/>
<dbReference type="AlphaFoldDB" id="A0AAV3RN56"/>
<organism evidence="2 3">
    <name type="scientific">Lithospermum erythrorhizon</name>
    <name type="common">Purple gromwell</name>
    <name type="synonym">Lithospermum officinale var. erythrorhizon</name>
    <dbReference type="NCBI Taxonomy" id="34254"/>
    <lineage>
        <taxon>Eukaryota</taxon>
        <taxon>Viridiplantae</taxon>
        <taxon>Streptophyta</taxon>
        <taxon>Embryophyta</taxon>
        <taxon>Tracheophyta</taxon>
        <taxon>Spermatophyta</taxon>
        <taxon>Magnoliopsida</taxon>
        <taxon>eudicotyledons</taxon>
        <taxon>Gunneridae</taxon>
        <taxon>Pentapetalae</taxon>
        <taxon>asterids</taxon>
        <taxon>lamiids</taxon>
        <taxon>Boraginales</taxon>
        <taxon>Boraginaceae</taxon>
        <taxon>Boraginoideae</taxon>
        <taxon>Lithospermeae</taxon>
        <taxon>Lithospermum</taxon>
    </lineage>
</organism>
<evidence type="ECO:0000313" key="3">
    <source>
        <dbReference type="Proteomes" id="UP001454036"/>
    </source>
</evidence>
<reference evidence="2 3" key="1">
    <citation type="submission" date="2024-01" db="EMBL/GenBank/DDBJ databases">
        <title>The complete chloroplast genome sequence of Lithospermum erythrorhizon: insights into the phylogenetic relationship among Boraginaceae species and the maternal lineages of purple gromwells.</title>
        <authorList>
            <person name="Okada T."/>
            <person name="Watanabe K."/>
        </authorList>
    </citation>
    <scope>NUCLEOTIDE SEQUENCE [LARGE SCALE GENOMIC DNA]</scope>
</reference>
<keyword evidence="1" id="KW-0175">Coiled coil</keyword>
<evidence type="ECO:0000313" key="2">
    <source>
        <dbReference type="EMBL" id="GAA0183108.1"/>
    </source>
</evidence>
<evidence type="ECO:0000256" key="1">
    <source>
        <dbReference type="SAM" id="Coils"/>
    </source>
</evidence>
<keyword evidence="3" id="KW-1185">Reference proteome</keyword>
<name>A0AAV3RN56_LITER</name>
<dbReference type="Proteomes" id="UP001454036">
    <property type="component" value="Unassembled WGS sequence"/>
</dbReference>
<gene>
    <name evidence="2" type="ORF">LIER_30580</name>
</gene>
<feature type="coiled-coil region" evidence="1">
    <location>
        <begin position="172"/>
        <end position="199"/>
    </location>
</feature>
<dbReference type="EMBL" id="BAABME010011016">
    <property type="protein sequence ID" value="GAA0183108.1"/>
    <property type="molecule type" value="Genomic_DNA"/>
</dbReference>
<accession>A0AAV3RN56</accession>
<protein>
    <submittedName>
        <fullName evidence="2">Uncharacterized protein</fullName>
    </submittedName>
</protein>
<sequence length="322" mass="36889">MRLAARSLAIGDESMVKVRLGCRAKLKCLDDVRKLLSIDNFNAMLEEYELVKFLYELEFFNIQVPTLLWLMTKGELETRNSATGMKTLVFGIGEAALDKDSVSFHKLPYGYVTPEAPELLKDYYVNAVNWVDKSATYVVGEDEEDNMPDYLSLTSAFQNLDRKVEEGFRCLDERIDERMDKIEARVVDLEKKISDRRKMEFNDPLNDGPPLIYELHGQKLVAKVPEHHSTMESLHDAMYKGDDVSDQPPITEGGILVTVRYQRLKYPSQICLSPFTTSHVYKKGKKRGGDGVLKNPKPVDEMRLKCHYLLLSILQWSFHATP</sequence>